<accession>A0A857JLZ7</accession>
<dbReference type="PANTHER" id="PTHR18964">
    <property type="entry name" value="ROK (REPRESSOR, ORF, KINASE) FAMILY"/>
    <property type="match status" value="1"/>
</dbReference>
<dbReference type="EMBL" id="CP047656">
    <property type="protein sequence ID" value="QHJ11997.1"/>
    <property type="molecule type" value="Genomic_DNA"/>
</dbReference>
<dbReference type="KEGG" id="pmes:FX988_02238"/>
<dbReference type="InterPro" id="IPR036390">
    <property type="entry name" value="WH_DNA-bd_sf"/>
</dbReference>
<dbReference type="Gene3D" id="3.30.420.40">
    <property type="match status" value="2"/>
</dbReference>
<gene>
    <name evidence="1" type="ORF">FX988_02238</name>
</gene>
<dbReference type="SUPFAM" id="SSF53067">
    <property type="entry name" value="Actin-like ATPase domain"/>
    <property type="match status" value="1"/>
</dbReference>
<proteinExistence type="predicted"/>
<name>A0A857JLZ7_9ALTE</name>
<sequence>MFSIDNSQYLRSGFTLGKGSKLFQDIERDIIKIVFWDKRVTQSQLVAATKIPQQTVSRLLKGLTQSHVLRQTDEMIPNPKGKPGFGIELNPNYAYTFGVSILLDAIGVAVMDFAGNVIATKFSEMDDMSIAHALEATEALVKALSEECKLDDTRVLGMGVGISGFFSSMDGKMNTHHMLEEWSQVDIVDIISNHFKLPTWVVNDGTGAAAGEGVAGVGRQYKNFVYLFVSSAFGGGVVTNTEVLRGTYGNAGELGDMLPSKIYAHPNLELLKRILKKNGVKFSSIYNLHEEFDPDWPGVEEWIFKVQDSFDLVATCCSALLDAEAIILGGHIPKELAEMVIPRIDVYAQFRRGAKRPMPKIVVSGVQKHPVSIGAATIPLRELCL</sequence>
<dbReference type="Pfam" id="PF00480">
    <property type="entry name" value="ROK"/>
    <property type="match status" value="1"/>
</dbReference>
<protein>
    <submittedName>
        <fullName evidence="1">N-acetylglucosamine repressor</fullName>
    </submittedName>
</protein>
<organism evidence="1 2">
    <name type="scientific">Paraglaciecola mesophila</name>
    <dbReference type="NCBI Taxonomy" id="197222"/>
    <lineage>
        <taxon>Bacteria</taxon>
        <taxon>Pseudomonadati</taxon>
        <taxon>Pseudomonadota</taxon>
        <taxon>Gammaproteobacteria</taxon>
        <taxon>Alteromonadales</taxon>
        <taxon>Alteromonadaceae</taxon>
        <taxon>Paraglaciecola</taxon>
    </lineage>
</organism>
<reference evidence="1 2" key="1">
    <citation type="submission" date="2019-12" db="EMBL/GenBank/DDBJ databases">
        <title>Genome sequencing and assembly of endphytes of Porphyra tenera.</title>
        <authorList>
            <person name="Park J.M."/>
            <person name="Shin R."/>
            <person name="Jo S.H."/>
        </authorList>
    </citation>
    <scope>NUCLEOTIDE SEQUENCE [LARGE SCALE GENOMIC DNA]</scope>
    <source>
        <strain evidence="1 2">GPM4</strain>
    </source>
</reference>
<dbReference type="Proteomes" id="UP000464524">
    <property type="component" value="Chromosome"/>
</dbReference>
<evidence type="ECO:0000313" key="2">
    <source>
        <dbReference type="Proteomes" id="UP000464524"/>
    </source>
</evidence>
<dbReference type="AlphaFoldDB" id="A0A857JLZ7"/>
<dbReference type="SUPFAM" id="SSF46785">
    <property type="entry name" value="Winged helix' DNA-binding domain"/>
    <property type="match status" value="1"/>
</dbReference>
<dbReference type="InterPro" id="IPR000600">
    <property type="entry name" value="ROK"/>
</dbReference>
<keyword evidence="2" id="KW-1185">Reference proteome</keyword>
<dbReference type="InterPro" id="IPR043129">
    <property type="entry name" value="ATPase_NBD"/>
</dbReference>
<dbReference type="GO" id="GO:0009384">
    <property type="term" value="F:N-acylmannosamine kinase activity"/>
    <property type="evidence" value="ECO:0007669"/>
    <property type="project" value="TreeGrafter"/>
</dbReference>
<dbReference type="RefSeq" id="WP_160179853.1">
    <property type="nucleotide sequence ID" value="NZ_CP047656.1"/>
</dbReference>
<dbReference type="CDD" id="cd23763">
    <property type="entry name" value="ASKHA_ATPase_ROK"/>
    <property type="match status" value="1"/>
</dbReference>
<dbReference type="PANTHER" id="PTHR18964:SF169">
    <property type="entry name" value="N-ACETYLMANNOSAMINE KINASE"/>
    <property type="match status" value="1"/>
</dbReference>
<dbReference type="OrthoDB" id="8595273at2"/>
<dbReference type="GO" id="GO:0019262">
    <property type="term" value="P:N-acetylneuraminate catabolic process"/>
    <property type="evidence" value="ECO:0007669"/>
    <property type="project" value="TreeGrafter"/>
</dbReference>
<evidence type="ECO:0000313" key="1">
    <source>
        <dbReference type="EMBL" id="QHJ11997.1"/>
    </source>
</evidence>